<dbReference type="EMBL" id="JABEXW010000661">
    <property type="protein sequence ID" value="KAF4959488.1"/>
    <property type="molecule type" value="Genomic_DNA"/>
</dbReference>
<dbReference type="OrthoDB" id="10256524at2759"/>
<dbReference type="PROSITE" id="PS00136">
    <property type="entry name" value="SUBTILASE_ASP"/>
    <property type="match status" value="1"/>
</dbReference>
<dbReference type="AlphaFoldDB" id="A0A8H4TK04"/>
<organism evidence="10 11">
    <name type="scientific">Fusarium sarcochroum</name>
    <dbReference type="NCBI Taxonomy" id="1208366"/>
    <lineage>
        <taxon>Eukaryota</taxon>
        <taxon>Fungi</taxon>
        <taxon>Dikarya</taxon>
        <taxon>Ascomycota</taxon>
        <taxon>Pezizomycotina</taxon>
        <taxon>Sordariomycetes</taxon>
        <taxon>Hypocreomycetidae</taxon>
        <taxon>Hypocreales</taxon>
        <taxon>Nectriaceae</taxon>
        <taxon>Fusarium</taxon>
        <taxon>Fusarium lateritium species complex</taxon>
    </lineage>
</organism>
<dbReference type="InterPro" id="IPR015500">
    <property type="entry name" value="Peptidase_S8_subtilisin-rel"/>
</dbReference>
<keyword evidence="3 6" id="KW-0378">Hydrolase</keyword>
<evidence type="ECO:0000256" key="3">
    <source>
        <dbReference type="ARBA" id="ARBA00022801"/>
    </source>
</evidence>
<dbReference type="PROSITE" id="PS51892">
    <property type="entry name" value="SUBTILASE"/>
    <property type="match status" value="1"/>
</dbReference>
<dbReference type="InterPro" id="IPR036852">
    <property type="entry name" value="Peptidase_S8/S53_dom_sf"/>
</dbReference>
<sequence>MKLFNLLRAVLLTVSAVVHAETILKPAADSFKSGRGSTGDTRKFIVEVEPHRDLATVTRQLLSKPGRKIPLFQNFECSDIFKGMVVETDTDNVDTLRQMEGVVNVWQAHTVRKPKVEQTQQGPSTSIRNYSIHHWTGVDRLHAAGIRGKGATVAIIDTGIDYTHKALGGCFGPGCKIKGGYDLVGADWDTHNEKKFPKQPDNDPMDYQGHGTHVAGIVAAENEWLTGVAPDAELLIYKVFSDDPWETDEATIMQALCDAYNAGADVITSSIGQPNGWSDNPWAVLASRLVDKGIVMIASAGNEGEFGPFYSSSGAVGHGVLAVAAANVTTKPNANRTGEDLGPMPVYFTTWGPTNELLLKPDIAAPGFLIVSTVLNQSYEELSGTSMSAPYIAGIAALFIGEYGGRAFNGAGFAKMLRDRISSSGTSLPFVNNRLIRKFKASPFQVGTGLVDAWKVLNYDTQLEYEPFALKDTELFKPRWSFNITNTGGKGHKYTFKLEPQAGFNIYDNDYGVALLYAIEPRNIVPPVRLPHSVFVEPGETRELSVTFGLPDVDDDYLPLYSGKVLIMSDHGEKLSIPYGGAAYDTEKAFDNMFIIEPSVTDPDKDWTWSFNIDKNPNDFIEIGGRLSYACSNLRWDANQQIFEQGWTESLWSYPPRVGTRGYVGSATTMRDAEEFWFFDPSVNDPNDTVSFPLKREPRGFHVFWWFGKLANGTRIAPGNYTMRFAALRPYGNPNISDHWDIMYRTVDSIQVLPYNDTRNSTQMYKGPRQYQAPSLGSVTLNA</sequence>
<dbReference type="Gene3D" id="3.40.50.200">
    <property type="entry name" value="Peptidase S8/S53 domain"/>
    <property type="match status" value="1"/>
</dbReference>
<reference evidence="10" key="1">
    <citation type="journal article" date="2020" name="BMC Genomics">
        <title>Correction to: Identification and distribution of gene clusters required for synthesis of sphingolipid metabolism inhibitors in diverse species of the filamentous fungus Fusarium.</title>
        <authorList>
            <person name="Kim H.S."/>
            <person name="Lohmar J.M."/>
            <person name="Busman M."/>
            <person name="Brown D.W."/>
            <person name="Naumann T.A."/>
            <person name="Divon H.H."/>
            <person name="Lysoe E."/>
            <person name="Uhlig S."/>
            <person name="Proctor R.H."/>
        </authorList>
    </citation>
    <scope>NUCLEOTIDE SEQUENCE</scope>
    <source>
        <strain evidence="10">NRRL 20472</strain>
    </source>
</reference>
<dbReference type="CDD" id="cd07489">
    <property type="entry name" value="Peptidases_S8_5"/>
    <property type="match status" value="1"/>
</dbReference>
<evidence type="ECO:0000256" key="5">
    <source>
        <dbReference type="PIRSR" id="PIRSR615500-1"/>
    </source>
</evidence>
<evidence type="ECO:0000313" key="10">
    <source>
        <dbReference type="EMBL" id="KAF4959488.1"/>
    </source>
</evidence>
<dbReference type="PRINTS" id="PR00723">
    <property type="entry name" value="SUBTILISIN"/>
</dbReference>
<dbReference type="InterPro" id="IPR023828">
    <property type="entry name" value="Peptidase_S8_Ser-AS"/>
</dbReference>
<evidence type="ECO:0000256" key="2">
    <source>
        <dbReference type="ARBA" id="ARBA00022670"/>
    </source>
</evidence>
<dbReference type="SUPFAM" id="SSF52743">
    <property type="entry name" value="Subtilisin-like"/>
    <property type="match status" value="1"/>
</dbReference>
<name>A0A8H4TK04_9HYPO</name>
<dbReference type="GO" id="GO:0004252">
    <property type="term" value="F:serine-type endopeptidase activity"/>
    <property type="evidence" value="ECO:0007669"/>
    <property type="project" value="UniProtKB-UniRule"/>
</dbReference>
<feature type="signal peptide" evidence="8">
    <location>
        <begin position="1"/>
        <end position="20"/>
    </location>
</feature>
<gene>
    <name evidence="10" type="ORF">FSARC_10718</name>
</gene>
<protein>
    <recommendedName>
        <fullName evidence="9">Peptidase S8/S53 domain-containing protein</fullName>
    </recommendedName>
</protein>
<dbReference type="PROSITE" id="PS00137">
    <property type="entry name" value="SUBTILASE_HIS"/>
    <property type="match status" value="1"/>
</dbReference>
<evidence type="ECO:0000256" key="8">
    <source>
        <dbReference type="SAM" id="SignalP"/>
    </source>
</evidence>
<dbReference type="PANTHER" id="PTHR43806:SF66">
    <property type="entry name" value="SERIN ENDOPEPTIDASE"/>
    <property type="match status" value="1"/>
</dbReference>
<dbReference type="GO" id="GO:0006508">
    <property type="term" value="P:proteolysis"/>
    <property type="evidence" value="ECO:0007669"/>
    <property type="project" value="UniProtKB-KW"/>
</dbReference>
<comment type="similarity">
    <text evidence="1 6 7">Belongs to the peptidase S8 family.</text>
</comment>
<keyword evidence="8" id="KW-0732">Signal</keyword>
<keyword evidence="2 6" id="KW-0645">Protease</keyword>
<evidence type="ECO:0000256" key="6">
    <source>
        <dbReference type="PROSITE-ProRule" id="PRU01240"/>
    </source>
</evidence>
<dbReference type="InterPro" id="IPR034187">
    <property type="entry name" value="Peptidases_S8_5"/>
</dbReference>
<evidence type="ECO:0000313" key="11">
    <source>
        <dbReference type="Proteomes" id="UP000622797"/>
    </source>
</evidence>
<dbReference type="PANTHER" id="PTHR43806">
    <property type="entry name" value="PEPTIDASE S8"/>
    <property type="match status" value="1"/>
</dbReference>
<accession>A0A8H4TK04</accession>
<reference evidence="10" key="2">
    <citation type="submission" date="2020-05" db="EMBL/GenBank/DDBJ databases">
        <authorList>
            <person name="Kim H.-S."/>
            <person name="Proctor R.H."/>
            <person name="Brown D.W."/>
        </authorList>
    </citation>
    <scope>NUCLEOTIDE SEQUENCE</scope>
    <source>
        <strain evidence="10">NRRL 20472</strain>
    </source>
</reference>
<dbReference type="InterPro" id="IPR022398">
    <property type="entry name" value="Peptidase_S8_His-AS"/>
</dbReference>
<dbReference type="InterPro" id="IPR050131">
    <property type="entry name" value="Peptidase_S8_subtilisin-like"/>
</dbReference>
<evidence type="ECO:0000259" key="9">
    <source>
        <dbReference type="Pfam" id="PF00082"/>
    </source>
</evidence>
<dbReference type="Proteomes" id="UP000622797">
    <property type="component" value="Unassembled WGS sequence"/>
</dbReference>
<feature type="active site" description="Charge relay system" evidence="5 6">
    <location>
        <position position="210"/>
    </location>
</feature>
<dbReference type="Pfam" id="PF00082">
    <property type="entry name" value="Peptidase_S8"/>
    <property type="match status" value="1"/>
</dbReference>
<feature type="active site" description="Charge relay system" evidence="5 6">
    <location>
        <position position="386"/>
    </location>
</feature>
<evidence type="ECO:0000256" key="4">
    <source>
        <dbReference type="ARBA" id="ARBA00022825"/>
    </source>
</evidence>
<feature type="active site" description="Charge relay system" evidence="5 6">
    <location>
        <position position="157"/>
    </location>
</feature>
<keyword evidence="11" id="KW-1185">Reference proteome</keyword>
<dbReference type="PROSITE" id="PS00138">
    <property type="entry name" value="SUBTILASE_SER"/>
    <property type="match status" value="1"/>
</dbReference>
<feature type="chain" id="PRO_5034446891" description="Peptidase S8/S53 domain-containing protein" evidence="8">
    <location>
        <begin position="21"/>
        <end position="783"/>
    </location>
</feature>
<feature type="domain" description="Peptidase S8/S53" evidence="9">
    <location>
        <begin position="148"/>
        <end position="404"/>
    </location>
</feature>
<dbReference type="InterPro" id="IPR023827">
    <property type="entry name" value="Peptidase_S8_Asp-AS"/>
</dbReference>
<keyword evidence="4 6" id="KW-0720">Serine protease</keyword>
<dbReference type="InterPro" id="IPR000209">
    <property type="entry name" value="Peptidase_S8/S53_dom"/>
</dbReference>
<comment type="caution">
    <text evidence="10">The sequence shown here is derived from an EMBL/GenBank/DDBJ whole genome shotgun (WGS) entry which is preliminary data.</text>
</comment>
<evidence type="ECO:0000256" key="1">
    <source>
        <dbReference type="ARBA" id="ARBA00011073"/>
    </source>
</evidence>
<evidence type="ECO:0000256" key="7">
    <source>
        <dbReference type="RuleBase" id="RU003355"/>
    </source>
</evidence>
<proteinExistence type="inferred from homology"/>